<sequence length="395" mass="42608">MAGARAPAAPGSTEPDAVLHELQLFEEALSASVEAAGILNSLWKKPQQVKLLRRPPANPCSAKLAPLLLFKATHKAAQITEAVQAMLTCSDQVKAQGNASPAQSFLDCCLAKDTLSTLLQLLLWLQHRPEVLQLPALAAQHGTVSNGSAAEAAAATTSSSSSSSSSSIGDTSLRYGELWLAVTSALGAVLDCALTLKAADDANGEQEKTLLQLLQLLIQSGLQLQLPEFLGQAAKLLAASGQRLVCRPLAAAVRLMRCGIRDELSAALDLVTWSYRLLRTQMRLLWRLGQWQPQMQLLQHGGGQMLLQGLSLAVHCGSLDVLLRKEHLSVPELMETVQLFQPGSERDAMHMRRLLFTSQLARKHPVPFFQFADICASPGGSSQQHSSQQQQQQQL</sequence>
<reference evidence="1 2" key="1">
    <citation type="submission" date="2023-05" db="EMBL/GenBank/DDBJ databases">
        <title>A 100% complete, gapless, phased diploid assembly of the Scenedesmus obliquus UTEX 3031 genome.</title>
        <authorList>
            <person name="Biondi T.C."/>
            <person name="Hanschen E.R."/>
            <person name="Kwon T."/>
            <person name="Eng W."/>
            <person name="Kruse C.P.S."/>
            <person name="Koehler S.I."/>
            <person name="Kunde Y."/>
            <person name="Gleasner C.D."/>
            <person name="You Mak K.T."/>
            <person name="Polle J."/>
            <person name="Hovde B.T."/>
            <person name="Starkenburg S.R."/>
        </authorList>
    </citation>
    <scope>NUCLEOTIDE SEQUENCE [LARGE SCALE GENOMIC DNA]</scope>
    <source>
        <strain evidence="1 2">DOE0152z</strain>
    </source>
</reference>
<dbReference type="Proteomes" id="UP001244341">
    <property type="component" value="Chromosome 12b"/>
</dbReference>
<protein>
    <submittedName>
        <fullName evidence="1">Uncharacterized protein</fullName>
    </submittedName>
</protein>
<proteinExistence type="predicted"/>
<evidence type="ECO:0000313" key="1">
    <source>
        <dbReference type="EMBL" id="WIA20379.1"/>
    </source>
</evidence>
<gene>
    <name evidence="1" type="ORF">OEZ85_004801</name>
</gene>
<keyword evidence="2" id="KW-1185">Reference proteome</keyword>
<evidence type="ECO:0000313" key="2">
    <source>
        <dbReference type="Proteomes" id="UP001244341"/>
    </source>
</evidence>
<organism evidence="1 2">
    <name type="scientific">Tetradesmus obliquus</name>
    <name type="common">Green alga</name>
    <name type="synonym">Acutodesmus obliquus</name>
    <dbReference type="NCBI Taxonomy" id="3088"/>
    <lineage>
        <taxon>Eukaryota</taxon>
        <taxon>Viridiplantae</taxon>
        <taxon>Chlorophyta</taxon>
        <taxon>core chlorophytes</taxon>
        <taxon>Chlorophyceae</taxon>
        <taxon>CS clade</taxon>
        <taxon>Sphaeropleales</taxon>
        <taxon>Scenedesmaceae</taxon>
        <taxon>Tetradesmus</taxon>
    </lineage>
</organism>
<accession>A0ABY8UFX0</accession>
<dbReference type="EMBL" id="CP126219">
    <property type="protein sequence ID" value="WIA20379.1"/>
    <property type="molecule type" value="Genomic_DNA"/>
</dbReference>
<name>A0ABY8UFX0_TETOB</name>